<comment type="caution">
    <text evidence="3">The sequence shown here is derived from an EMBL/GenBank/DDBJ whole genome shotgun (WGS) entry which is preliminary data.</text>
</comment>
<keyword evidence="4" id="KW-1185">Reference proteome</keyword>
<dbReference type="PROSITE" id="PS50943">
    <property type="entry name" value="HTH_CROC1"/>
    <property type="match status" value="1"/>
</dbReference>
<dbReference type="PANTHER" id="PTHR46558">
    <property type="entry name" value="TRACRIPTIONAL REGULATORY PROTEIN-RELATED-RELATED"/>
    <property type="match status" value="1"/>
</dbReference>
<dbReference type="InterPro" id="IPR010982">
    <property type="entry name" value="Lambda_DNA-bd_dom_sf"/>
</dbReference>
<dbReference type="GO" id="GO:0003677">
    <property type="term" value="F:DNA binding"/>
    <property type="evidence" value="ECO:0007669"/>
    <property type="project" value="UniProtKB-KW"/>
</dbReference>
<evidence type="ECO:0000313" key="4">
    <source>
        <dbReference type="Proteomes" id="UP000641137"/>
    </source>
</evidence>
<accession>A0A8J3DTB1</accession>
<dbReference type="Pfam" id="PF13560">
    <property type="entry name" value="HTH_31"/>
    <property type="match status" value="1"/>
</dbReference>
<dbReference type="Gene3D" id="1.10.260.40">
    <property type="entry name" value="lambda repressor-like DNA-binding domains"/>
    <property type="match status" value="1"/>
</dbReference>
<dbReference type="PANTHER" id="PTHR46558:SF4">
    <property type="entry name" value="DNA-BIDING PHAGE PROTEIN"/>
    <property type="match status" value="1"/>
</dbReference>
<reference evidence="3" key="1">
    <citation type="journal article" date="2014" name="Int. J. Syst. Evol. Microbiol.">
        <title>Complete genome sequence of Corynebacterium casei LMG S-19264T (=DSM 44701T), isolated from a smear-ripened cheese.</title>
        <authorList>
            <consortium name="US DOE Joint Genome Institute (JGI-PGF)"/>
            <person name="Walter F."/>
            <person name="Albersmeier A."/>
            <person name="Kalinowski J."/>
            <person name="Ruckert C."/>
        </authorList>
    </citation>
    <scope>NUCLEOTIDE SEQUENCE</scope>
    <source>
        <strain evidence="3">KCTC 42097</strain>
    </source>
</reference>
<name>A0A8J3DTB1_9HYPH</name>
<sequence>MTPFGERLRELRARHGVTQREMAQAIGVTPAYLSALEHGKRGKPSWTLLQKIMGYFNVIWDDAEALFELAEQSHPRIKIDTGGLSPAAMRLVYKLSENVHRLPAETLAEMEVVLDASIKSARKL</sequence>
<dbReference type="AlphaFoldDB" id="A0A8J3DTB1"/>
<reference evidence="3" key="2">
    <citation type="submission" date="2020-09" db="EMBL/GenBank/DDBJ databases">
        <authorList>
            <person name="Sun Q."/>
            <person name="Kim S."/>
        </authorList>
    </citation>
    <scope>NUCLEOTIDE SEQUENCE</scope>
    <source>
        <strain evidence="3">KCTC 42097</strain>
    </source>
</reference>
<dbReference type="CDD" id="cd00093">
    <property type="entry name" value="HTH_XRE"/>
    <property type="match status" value="1"/>
</dbReference>
<dbReference type="SMART" id="SM00530">
    <property type="entry name" value="HTH_XRE"/>
    <property type="match status" value="1"/>
</dbReference>
<organism evidence="3 4">
    <name type="scientific">Limoniibacter endophyticus</name>
    <dbReference type="NCBI Taxonomy" id="1565040"/>
    <lineage>
        <taxon>Bacteria</taxon>
        <taxon>Pseudomonadati</taxon>
        <taxon>Pseudomonadota</taxon>
        <taxon>Alphaproteobacteria</taxon>
        <taxon>Hyphomicrobiales</taxon>
        <taxon>Bartonellaceae</taxon>
        <taxon>Limoniibacter</taxon>
    </lineage>
</organism>
<proteinExistence type="predicted"/>
<dbReference type="SUPFAM" id="SSF47413">
    <property type="entry name" value="lambda repressor-like DNA-binding domains"/>
    <property type="match status" value="1"/>
</dbReference>
<feature type="domain" description="HTH cro/C1-type" evidence="2">
    <location>
        <begin position="8"/>
        <end position="66"/>
    </location>
</feature>
<protein>
    <submittedName>
        <fullName evidence="3">Transcriptional regulator</fullName>
    </submittedName>
</protein>
<dbReference type="InterPro" id="IPR001387">
    <property type="entry name" value="Cro/C1-type_HTH"/>
</dbReference>
<evidence type="ECO:0000256" key="1">
    <source>
        <dbReference type="ARBA" id="ARBA00023125"/>
    </source>
</evidence>
<evidence type="ECO:0000259" key="2">
    <source>
        <dbReference type="PROSITE" id="PS50943"/>
    </source>
</evidence>
<dbReference type="Proteomes" id="UP000641137">
    <property type="component" value="Unassembled WGS sequence"/>
</dbReference>
<dbReference type="RefSeq" id="WP_189490354.1">
    <property type="nucleotide sequence ID" value="NZ_BMZO01000007.1"/>
</dbReference>
<dbReference type="EMBL" id="BMZO01000007">
    <property type="protein sequence ID" value="GHC74457.1"/>
    <property type="molecule type" value="Genomic_DNA"/>
</dbReference>
<keyword evidence="1" id="KW-0238">DNA-binding</keyword>
<evidence type="ECO:0000313" key="3">
    <source>
        <dbReference type="EMBL" id="GHC74457.1"/>
    </source>
</evidence>
<gene>
    <name evidence="3" type="ORF">GCM10010136_23680</name>
</gene>